<dbReference type="PANTHER" id="PTHR42886:SF53">
    <property type="entry name" value="ALPHA_BETA-HYDROLASES SUPERFAMILY PROTEIN"/>
    <property type="match status" value="1"/>
</dbReference>
<feature type="domain" description="Serine aminopeptidase S33" evidence="1">
    <location>
        <begin position="40"/>
        <end position="161"/>
    </location>
</feature>
<dbReference type="PANTHER" id="PTHR42886">
    <property type="entry name" value="RE40534P-RELATED"/>
    <property type="match status" value="1"/>
</dbReference>
<dbReference type="AlphaFoldDB" id="A0A0F9U4C7"/>
<protein>
    <recommendedName>
        <fullName evidence="1">Serine aminopeptidase S33 domain-containing protein</fullName>
    </recommendedName>
</protein>
<gene>
    <name evidence="2" type="ORF">LCGC14_0652410</name>
</gene>
<dbReference type="EMBL" id="LAZR01001218">
    <property type="protein sequence ID" value="KKN48488.1"/>
    <property type="molecule type" value="Genomic_DNA"/>
</dbReference>
<dbReference type="Gene3D" id="3.40.50.1820">
    <property type="entry name" value="alpha/beta hydrolase"/>
    <property type="match status" value="1"/>
</dbReference>
<dbReference type="Pfam" id="PF12146">
    <property type="entry name" value="Hydrolase_4"/>
    <property type="match status" value="1"/>
</dbReference>
<evidence type="ECO:0000259" key="1">
    <source>
        <dbReference type="Pfam" id="PF12146"/>
    </source>
</evidence>
<dbReference type="InterPro" id="IPR029058">
    <property type="entry name" value="AB_hydrolase_fold"/>
</dbReference>
<proteinExistence type="predicted"/>
<accession>A0A0F9U4C7</accession>
<dbReference type="InterPro" id="IPR022742">
    <property type="entry name" value="Hydrolase_4"/>
</dbReference>
<name>A0A0F9U4C7_9ZZZZ</name>
<sequence>MVFQTVRAADFIVESFNKESFLINAEDGHDIPVILTKNSNRHLLIMSHGITAEKTETGIYLDFSKNIFENFDSLMFDFRGHGDSPMSFSTVSIEGEVLDLKAILDWSQNQNYQTISYLGSSFGASIVLLISSSYDLTFFSSAVFWNPVIDYKMLSSEVKKELSPKMIQEITRLNPQDSQWPNIPLLIVHGTNDIVVPIEQSKTYVEKNQPYARLFPVDNVDHGFDHKIKEVMSVTNDWLLHYI</sequence>
<comment type="caution">
    <text evidence="2">The sequence shown here is derived from an EMBL/GenBank/DDBJ whole genome shotgun (WGS) entry which is preliminary data.</text>
</comment>
<reference evidence="2" key="1">
    <citation type="journal article" date="2015" name="Nature">
        <title>Complex archaea that bridge the gap between prokaryotes and eukaryotes.</title>
        <authorList>
            <person name="Spang A."/>
            <person name="Saw J.H."/>
            <person name="Jorgensen S.L."/>
            <person name="Zaremba-Niedzwiedzka K."/>
            <person name="Martijn J."/>
            <person name="Lind A.E."/>
            <person name="van Eijk R."/>
            <person name="Schleper C."/>
            <person name="Guy L."/>
            <person name="Ettema T.J."/>
        </authorList>
    </citation>
    <scope>NUCLEOTIDE SEQUENCE</scope>
</reference>
<organism evidence="2">
    <name type="scientific">marine sediment metagenome</name>
    <dbReference type="NCBI Taxonomy" id="412755"/>
    <lineage>
        <taxon>unclassified sequences</taxon>
        <taxon>metagenomes</taxon>
        <taxon>ecological metagenomes</taxon>
    </lineage>
</organism>
<evidence type="ECO:0000313" key="2">
    <source>
        <dbReference type="EMBL" id="KKN48488.1"/>
    </source>
</evidence>
<dbReference type="SUPFAM" id="SSF53474">
    <property type="entry name" value="alpha/beta-Hydrolases"/>
    <property type="match status" value="1"/>
</dbReference>